<dbReference type="Pfam" id="PF08940">
    <property type="entry name" value="DUF1918"/>
    <property type="match status" value="1"/>
</dbReference>
<gene>
    <name evidence="2" type="ORF">KBO27_13445</name>
</gene>
<dbReference type="SUPFAM" id="SSF50118">
    <property type="entry name" value="Cell growth inhibitor/plasmid maintenance toxic component"/>
    <property type="match status" value="1"/>
</dbReference>
<sequence length="83" mass="9503">MRAEVGEWLIVEGAHLGDHRYKGQIIEVRGPNGEPPYLVRWLDDDHVSLLYPGPDAHREHSLPHHLKIGARIQRDTDPEVRPS</sequence>
<comment type="caution">
    <text evidence="2">The sequence shown here is derived from an EMBL/GenBank/DDBJ whole genome shotgun (WGS) entry which is preliminary data.</text>
</comment>
<evidence type="ECO:0000313" key="3">
    <source>
        <dbReference type="Proteomes" id="UP000674084"/>
    </source>
</evidence>
<evidence type="ECO:0000259" key="1">
    <source>
        <dbReference type="Pfam" id="PF08940"/>
    </source>
</evidence>
<evidence type="ECO:0000313" key="2">
    <source>
        <dbReference type="EMBL" id="MBQ0924953.1"/>
    </source>
</evidence>
<dbReference type="EMBL" id="JAGPXE010000004">
    <property type="protein sequence ID" value="MBQ0924953.1"/>
    <property type="molecule type" value="Genomic_DNA"/>
</dbReference>
<dbReference type="Proteomes" id="UP000674084">
    <property type="component" value="Unassembled WGS sequence"/>
</dbReference>
<dbReference type="InterPro" id="IPR015035">
    <property type="entry name" value="DUF1918"/>
</dbReference>
<organism evidence="2 3">
    <name type="scientific">Saccharopolyspora endophytica</name>
    <dbReference type="NCBI Taxonomy" id="543886"/>
    <lineage>
        <taxon>Bacteria</taxon>
        <taxon>Bacillati</taxon>
        <taxon>Actinomycetota</taxon>
        <taxon>Actinomycetes</taxon>
        <taxon>Pseudonocardiales</taxon>
        <taxon>Pseudonocardiaceae</taxon>
        <taxon>Saccharopolyspora</taxon>
    </lineage>
</organism>
<protein>
    <submittedName>
        <fullName evidence="2">DUF1918 domain-containing protein</fullName>
    </submittedName>
</protein>
<dbReference type="RefSeq" id="WP_210970284.1">
    <property type="nucleotide sequence ID" value="NZ_JAGPXE010000004.1"/>
</dbReference>
<proteinExistence type="predicted"/>
<name>A0ABS5DF80_9PSEU</name>
<keyword evidence="3" id="KW-1185">Reference proteome</keyword>
<dbReference type="Gene3D" id="2.30.30.440">
    <property type="entry name" value="Domain of unknown function DUF1918"/>
    <property type="match status" value="1"/>
</dbReference>
<accession>A0ABS5DF80</accession>
<feature type="domain" description="DUF1918" evidence="1">
    <location>
        <begin position="1"/>
        <end position="57"/>
    </location>
</feature>
<reference evidence="2 3" key="1">
    <citation type="submission" date="2021-04" db="EMBL/GenBank/DDBJ databases">
        <title>Whole-genome sequencing of Saccharopolyspora endophytica KCTC 19397.</title>
        <authorList>
            <person name="Ay H."/>
            <person name="Saygin H."/>
            <person name="Sahin N."/>
        </authorList>
    </citation>
    <scope>NUCLEOTIDE SEQUENCE [LARGE SCALE GENOMIC DNA]</scope>
    <source>
        <strain evidence="2 3">KCTC 19397</strain>
    </source>
</reference>